<dbReference type="SUPFAM" id="SSF51735">
    <property type="entry name" value="NAD(P)-binding Rossmann-fold domains"/>
    <property type="match status" value="1"/>
</dbReference>
<keyword evidence="2 5" id="KW-0641">Proline biosynthesis</keyword>
<reference evidence="10 11" key="1">
    <citation type="journal article" date="2020" name="mSystems">
        <title>Defining Genomic and Predicted Metabolic Features of the Acetobacterium Genus.</title>
        <authorList>
            <person name="Ross D.E."/>
            <person name="Marshall C.W."/>
            <person name="Gulliver D."/>
            <person name="May H.D."/>
            <person name="Norman R.S."/>
        </authorList>
    </citation>
    <scope>NUCLEOTIDE SEQUENCE [LARGE SCALE GENOMIC DNA]</scope>
    <source>
        <strain evidence="10 11">DSM 8238</strain>
    </source>
</reference>
<comment type="subcellular location">
    <subcellularLocation>
        <location evidence="5">Cytoplasm</location>
    </subcellularLocation>
</comment>
<dbReference type="SUPFAM" id="SSF48179">
    <property type="entry name" value="6-phosphogluconate dehydrogenase C-terminal domain-like"/>
    <property type="match status" value="1"/>
</dbReference>
<name>A0ABR6WRK4_9FIRM</name>
<feature type="domain" description="Pyrroline-5-carboxylate reductase dimerisation" evidence="9">
    <location>
        <begin position="162"/>
        <end position="264"/>
    </location>
</feature>
<feature type="domain" description="Pyrroline-5-carboxylate reductase catalytic N-terminal" evidence="8">
    <location>
        <begin position="4"/>
        <end position="98"/>
    </location>
</feature>
<gene>
    <name evidence="5 10" type="primary">proC</name>
    <name evidence="10" type="ORF">GH808_00190</name>
</gene>
<dbReference type="RefSeq" id="WP_186840784.1">
    <property type="nucleotide sequence ID" value="NZ_WJBC01000001.1"/>
</dbReference>
<accession>A0ABR6WRK4</accession>
<dbReference type="GO" id="GO:0004735">
    <property type="term" value="F:pyrroline-5-carboxylate reductase activity"/>
    <property type="evidence" value="ECO:0007669"/>
    <property type="project" value="UniProtKB-EC"/>
</dbReference>
<evidence type="ECO:0000256" key="5">
    <source>
        <dbReference type="HAMAP-Rule" id="MF_01925"/>
    </source>
</evidence>
<protein>
    <recommendedName>
        <fullName evidence="5 6">Pyrroline-5-carboxylate reductase</fullName>
        <shortName evidence="5">P5C reductase</shortName>
        <shortName evidence="5">P5CR</shortName>
        <ecNumber evidence="5 6">1.5.1.2</ecNumber>
    </recommendedName>
    <alternativeName>
        <fullName evidence="5">PCA reductase</fullName>
    </alternativeName>
</protein>
<evidence type="ECO:0000256" key="4">
    <source>
        <dbReference type="ARBA" id="ARBA00023002"/>
    </source>
</evidence>
<comment type="caution">
    <text evidence="10">The sequence shown here is derived from an EMBL/GenBank/DDBJ whole genome shotgun (WGS) entry which is preliminary data.</text>
</comment>
<proteinExistence type="inferred from homology"/>
<evidence type="ECO:0000313" key="10">
    <source>
        <dbReference type="EMBL" id="MBC3802861.1"/>
    </source>
</evidence>
<dbReference type="InterPro" id="IPR000304">
    <property type="entry name" value="Pyrroline-COOH_reductase"/>
</dbReference>
<dbReference type="InterPro" id="IPR053790">
    <property type="entry name" value="P5CR-like_CS"/>
</dbReference>
<dbReference type="InterPro" id="IPR029036">
    <property type="entry name" value="P5CR_dimer"/>
</dbReference>
<dbReference type="Proteomes" id="UP000603234">
    <property type="component" value="Unassembled WGS sequence"/>
</dbReference>
<keyword evidence="4 5" id="KW-0560">Oxidoreductase</keyword>
<dbReference type="InterPro" id="IPR008927">
    <property type="entry name" value="6-PGluconate_DH-like_C_sf"/>
</dbReference>
<dbReference type="NCBIfam" id="TIGR00112">
    <property type="entry name" value="proC"/>
    <property type="match status" value="1"/>
</dbReference>
<evidence type="ECO:0000256" key="2">
    <source>
        <dbReference type="ARBA" id="ARBA00022650"/>
    </source>
</evidence>
<organism evidence="10 11">
    <name type="scientific">Acetobacterium fimetarium</name>
    <dbReference type="NCBI Taxonomy" id="52691"/>
    <lineage>
        <taxon>Bacteria</taxon>
        <taxon>Bacillati</taxon>
        <taxon>Bacillota</taxon>
        <taxon>Clostridia</taxon>
        <taxon>Eubacteriales</taxon>
        <taxon>Eubacteriaceae</taxon>
        <taxon>Acetobacterium</taxon>
    </lineage>
</organism>
<dbReference type="EC" id="1.5.1.2" evidence="5 6"/>
<evidence type="ECO:0000256" key="1">
    <source>
        <dbReference type="ARBA" id="ARBA00005525"/>
    </source>
</evidence>
<dbReference type="Gene3D" id="1.10.3730.10">
    <property type="entry name" value="ProC C-terminal domain-like"/>
    <property type="match status" value="1"/>
</dbReference>
<comment type="function">
    <text evidence="5">Catalyzes the reduction of 1-pyrroline-5-carboxylate (PCA) to L-proline.</text>
</comment>
<dbReference type="HAMAP" id="MF_01925">
    <property type="entry name" value="P5C_reductase"/>
    <property type="match status" value="1"/>
</dbReference>
<comment type="catalytic activity">
    <reaction evidence="5 7">
        <text>L-proline + NADP(+) = (S)-1-pyrroline-5-carboxylate + NADPH + 2 H(+)</text>
        <dbReference type="Rhea" id="RHEA:14109"/>
        <dbReference type="ChEBI" id="CHEBI:15378"/>
        <dbReference type="ChEBI" id="CHEBI:17388"/>
        <dbReference type="ChEBI" id="CHEBI:57783"/>
        <dbReference type="ChEBI" id="CHEBI:58349"/>
        <dbReference type="ChEBI" id="CHEBI:60039"/>
        <dbReference type="EC" id="1.5.1.2"/>
    </reaction>
</comment>
<dbReference type="EMBL" id="WJBC01000001">
    <property type="protein sequence ID" value="MBC3802861.1"/>
    <property type="molecule type" value="Genomic_DNA"/>
</dbReference>
<dbReference type="InterPro" id="IPR036291">
    <property type="entry name" value="NAD(P)-bd_dom_sf"/>
</dbReference>
<dbReference type="PIRSF" id="PIRSF000193">
    <property type="entry name" value="Pyrrol-5-carb_rd"/>
    <property type="match status" value="1"/>
</dbReference>
<comment type="pathway">
    <text evidence="5 7">Amino-acid biosynthesis; L-proline biosynthesis; L-proline from L-glutamate 5-semialdehyde: step 1/1.</text>
</comment>
<comment type="similarity">
    <text evidence="1 5 7">Belongs to the pyrroline-5-carboxylate reductase family.</text>
</comment>
<dbReference type="InterPro" id="IPR028939">
    <property type="entry name" value="P5C_Rdtase_cat_N"/>
</dbReference>
<dbReference type="PROSITE" id="PS00521">
    <property type="entry name" value="P5CR"/>
    <property type="match status" value="1"/>
</dbReference>
<evidence type="ECO:0000313" key="11">
    <source>
        <dbReference type="Proteomes" id="UP000603234"/>
    </source>
</evidence>
<keyword evidence="3 5" id="KW-0521">NADP</keyword>
<dbReference type="Pfam" id="PF03807">
    <property type="entry name" value="F420_oxidored"/>
    <property type="match status" value="1"/>
</dbReference>
<dbReference type="PANTHER" id="PTHR11645">
    <property type="entry name" value="PYRROLINE-5-CARBOXYLATE REDUCTASE"/>
    <property type="match status" value="1"/>
</dbReference>
<evidence type="ECO:0000256" key="6">
    <source>
        <dbReference type="NCBIfam" id="TIGR00112"/>
    </source>
</evidence>
<keyword evidence="5 7" id="KW-0028">Amino-acid biosynthesis</keyword>
<keyword evidence="5" id="KW-0963">Cytoplasm</keyword>
<evidence type="ECO:0000259" key="9">
    <source>
        <dbReference type="Pfam" id="PF14748"/>
    </source>
</evidence>
<dbReference type="PANTHER" id="PTHR11645:SF0">
    <property type="entry name" value="PYRROLINE-5-CARBOXYLATE REDUCTASE 3"/>
    <property type="match status" value="1"/>
</dbReference>
<comment type="catalytic activity">
    <reaction evidence="5">
        <text>L-proline + NAD(+) = (S)-1-pyrroline-5-carboxylate + NADH + 2 H(+)</text>
        <dbReference type="Rhea" id="RHEA:14105"/>
        <dbReference type="ChEBI" id="CHEBI:15378"/>
        <dbReference type="ChEBI" id="CHEBI:17388"/>
        <dbReference type="ChEBI" id="CHEBI:57540"/>
        <dbReference type="ChEBI" id="CHEBI:57945"/>
        <dbReference type="ChEBI" id="CHEBI:60039"/>
        <dbReference type="EC" id="1.5.1.2"/>
    </reaction>
</comment>
<evidence type="ECO:0000256" key="3">
    <source>
        <dbReference type="ARBA" id="ARBA00022857"/>
    </source>
</evidence>
<sequence length="269" mass="28414">MKKTIGFIGCGNMAKAMIGGLTKSKLFDPENIVCYDPAAAAREQVAKDFGVNIQDSNVKVAAQVDYLVLAIKPFLYAQILEEIAKSVKPAAIIIVIAVGVGFDDVKGILGKNIKVVRTQPSTPAFVGESDSTVCPDDLMTKEDIADVLAIFDSFGKTEIISEKLMGVVPGIASSAPAYVMIFIEAMADAGVLHGFPRDQAYRLAAQAVYGSAKLVLESGEHPGKLKDQVCTPGGTTIEAVRVLEAKGFRDAVISAVDACALKSLSMSKK</sequence>
<keyword evidence="11" id="KW-1185">Reference proteome</keyword>
<dbReference type="Gene3D" id="3.40.50.720">
    <property type="entry name" value="NAD(P)-binding Rossmann-like Domain"/>
    <property type="match status" value="1"/>
</dbReference>
<evidence type="ECO:0000259" key="8">
    <source>
        <dbReference type="Pfam" id="PF03807"/>
    </source>
</evidence>
<evidence type="ECO:0000256" key="7">
    <source>
        <dbReference type="RuleBase" id="RU003903"/>
    </source>
</evidence>
<dbReference type="Pfam" id="PF14748">
    <property type="entry name" value="P5CR_dimer"/>
    <property type="match status" value="1"/>
</dbReference>